<dbReference type="InterPro" id="IPR021866">
    <property type="entry name" value="SpoIIAA-like"/>
</dbReference>
<dbReference type="InterPro" id="IPR036513">
    <property type="entry name" value="STAS_dom_sf"/>
</dbReference>
<gene>
    <name evidence="1" type="ORF">AOG27_04595</name>
</gene>
<dbReference type="SUPFAM" id="SSF52091">
    <property type="entry name" value="SpoIIaa-like"/>
    <property type="match status" value="1"/>
</dbReference>
<dbReference type="STRING" id="570156.AOG27_04595"/>
<name>A0A0N8HKW9_9GAMM</name>
<sequence>MKKHGLAIGLERTGTTFYLTMKIVGKLTHEDYKTLTPLIDNAVAAVPSAKIRAYVDITELEGWELQAAWDDFKLGLKHNKEFCRIAVVGNKHWQQVASKVGNWFISGEVKYFEDPIIASEWLHE</sequence>
<dbReference type="RefSeq" id="WP_054551805.1">
    <property type="nucleotide sequence ID" value="NZ_LJTC01000002.1"/>
</dbReference>
<dbReference type="Pfam" id="PF11964">
    <property type="entry name" value="SpoIIAA-like"/>
    <property type="match status" value="1"/>
</dbReference>
<accession>A0A0N8HKW9</accession>
<evidence type="ECO:0000313" key="2">
    <source>
        <dbReference type="Proteomes" id="UP000050378"/>
    </source>
</evidence>
<comment type="caution">
    <text evidence="1">The sequence shown here is derived from an EMBL/GenBank/DDBJ whole genome shotgun (WGS) entry which is preliminary data.</text>
</comment>
<reference evidence="1 2" key="1">
    <citation type="submission" date="2015-09" db="EMBL/GenBank/DDBJ databases">
        <title>Draft Genome Sequence of Pseudoalteromonas lipolytica UCD-48B.</title>
        <authorList>
            <person name="Krusor M."/>
            <person name="Coil D.A."/>
            <person name="Lang J.M."/>
            <person name="Eisen J.A."/>
            <person name="Alexiev A."/>
        </authorList>
    </citation>
    <scope>NUCLEOTIDE SEQUENCE [LARGE SCALE GENOMIC DNA]</scope>
    <source>
        <strain evidence="1 2">UCD-48B</strain>
    </source>
</reference>
<protein>
    <recommendedName>
        <fullName evidence="3">SpoIIAA-like</fullName>
    </recommendedName>
</protein>
<dbReference type="OrthoDB" id="555504at2"/>
<evidence type="ECO:0000313" key="1">
    <source>
        <dbReference type="EMBL" id="KPM85048.1"/>
    </source>
</evidence>
<dbReference type="AlphaFoldDB" id="A0A0N8HKW9"/>
<dbReference type="Proteomes" id="UP000050378">
    <property type="component" value="Unassembled WGS sequence"/>
</dbReference>
<dbReference type="Gene3D" id="3.40.50.10600">
    <property type="entry name" value="SpoIIaa-like domains"/>
    <property type="match status" value="1"/>
</dbReference>
<dbReference type="PATRIC" id="fig|570156.3.peg.904"/>
<dbReference type="EMBL" id="LJTC01000002">
    <property type="protein sequence ID" value="KPM85048.1"/>
    <property type="molecule type" value="Genomic_DNA"/>
</dbReference>
<proteinExistence type="predicted"/>
<organism evidence="1 2">
    <name type="scientific">Pseudoalteromonas lipolytica</name>
    <dbReference type="NCBI Taxonomy" id="570156"/>
    <lineage>
        <taxon>Bacteria</taxon>
        <taxon>Pseudomonadati</taxon>
        <taxon>Pseudomonadota</taxon>
        <taxon>Gammaproteobacteria</taxon>
        <taxon>Alteromonadales</taxon>
        <taxon>Pseudoalteromonadaceae</taxon>
        <taxon>Pseudoalteromonas</taxon>
    </lineage>
</organism>
<dbReference type="InterPro" id="IPR038396">
    <property type="entry name" value="SpoIIAA-like_sf"/>
</dbReference>
<evidence type="ECO:0008006" key="3">
    <source>
        <dbReference type="Google" id="ProtNLM"/>
    </source>
</evidence>